<reference evidence="2" key="1">
    <citation type="journal article" date="2021" name="Sci. Rep.">
        <title>Diploid genomic architecture of Nitzschia inconspicua, an elite biomass production diatom.</title>
        <authorList>
            <person name="Oliver A."/>
            <person name="Podell S."/>
            <person name="Pinowska A."/>
            <person name="Traller J.C."/>
            <person name="Smith S.R."/>
            <person name="McClure R."/>
            <person name="Beliaev A."/>
            <person name="Bohutskyi P."/>
            <person name="Hill E.A."/>
            <person name="Rabines A."/>
            <person name="Zheng H."/>
            <person name="Allen L.Z."/>
            <person name="Kuo A."/>
            <person name="Grigoriev I.V."/>
            <person name="Allen A.E."/>
            <person name="Hazlebeck D."/>
            <person name="Allen E.E."/>
        </authorList>
    </citation>
    <scope>NUCLEOTIDE SEQUENCE</scope>
    <source>
        <strain evidence="2">Hildebrandi</strain>
    </source>
</reference>
<feature type="compositionally biased region" description="Polar residues" evidence="1">
    <location>
        <begin position="327"/>
        <end position="336"/>
    </location>
</feature>
<feature type="compositionally biased region" description="Basic and acidic residues" evidence="1">
    <location>
        <begin position="461"/>
        <end position="479"/>
    </location>
</feature>
<feature type="region of interest" description="Disordered" evidence="1">
    <location>
        <begin position="425"/>
        <end position="479"/>
    </location>
</feature>
<evidence type="ECO:0000313" key="3">
    <source>
        <dbReference type="Proteomes" id="UP000693970"/>
    </source>
</evidence>
<organism evidence="2 3">
    <name type="scientific">Nitzschia inconspicua</name>
    <dbReference type="NCBI Taxonomy" id="303405"/>
    <lineage>
        <taxon>Eukaryota</taxon>
        <taxon>Sar</taxon>
        <taxon>Stramenopiles</taxon>
        <taxon>Ochrophyta</taxon>
        <taxon>Bacillariophyta</taxon>
        <taxon>Bacillariophyceae</taxon>
        <taxon>Bacillariophycidae</taxon>
        <taxon>Bacillariales</taxon>
        <taxon>Bacillariaceae</taxon>
        <taxon>Nitzschia</taxon>
    </lineage>
</organism>
<feature type="region of interest" description="Disordered" evidence="1">
    <location>
        <begin position="139"/>
        <end position="272"/>
    </location>
</feature>
<reference evidence="2" key="2">
    <citation type="submission" date="2021-04" db="EMBL/GenBank/DDBJ databases">
        <authorList>
            <person name="Podell S."/>
        </authorList>
    </citation>
    <scope>NUCLEOTIDE SEQUENCE</scope>
    <source>
        <strain evidence="2">Hildebrandi</strain>
    </source>
</reference>
<feature type="compositionally biased region" description="Basic residues" evidence="1">
    <location>
        <begin position="538"/>
        <end position="550"/>
    </location>
</feature>
<feature type="compositionally biased region" description="Low complexity" evidence="1">
    <location>
        <begin position="164"/>
        <end position="192"/>
    </location>
</feature>
<feature type="compositionally biased region" description="Polar residues" evidence="1">
    <location>
        <begin position="630"/>
        <end position="641"/>
    </location>
</feature>
<evidence type="ECO:0000313" key="2">
    <source>
        <dbReference type="EMBL" id="KAG7347060.1"/>
    </source>
</evidence>
<feature type="region of interest" description="Disordered" evidence="1">
    <location>
        <begin position="630"/>
        <end position="678"/>
    </location>
</feature>
<accession>A0A9K3KNM0</accession>
<feature type="compositionally biased region" description="Basic and acidic residues" evidence="1">
    <location>
        <begin position="145"/>
        <end position="155"/>
    </location>
</feature>
<feature type="compositionally biased region" description="Low complexity" evidence="1">
    <location>
        <begin position="429"/>
        <end position="440"/>
    </location>
</feature>
<feature type="region of interest" description="Disordered" evidence="1">
    <location>
        <begin position="307"/>
        <end position="339"/>
    </location>
</feature>
<feature type="compositionally biased region" description="Low complexity" evidence="1">
    <location>
        <begin position="646"/>
        <end position="668"/>
    </location>
</feature>
<keyword evidence="3" id="KW-1185">Reference proteome</keyword>
<feature type="compositionally biased region" description="Polar residues" evidence="1">
    <location>
        <begin position="727"/>
        <end position="743"/>
    </location>
</feature>
<protein>
    <submittedName>
        <fullName evidence="2">Uncharacterized protein</fullName>
    </submittedName>
</protein>
<gene>
    <name evidence="2" type="ORF">IV203_006129</name>
</gene>
<evidence type="ECO:0000256" key="1">
    <source>
        <dbReference type="SAM" id="MobiDB-lite"/>
    </source>
</evidence>
<dbReference type="Proteomes" id="UP000693970">
    <property type="component" value="Unassembled WGS sequence"/>
</dbReference>
<feature type="compositionally biased region" description="Basic and acidic residues" evidence="1">
    <location>
        <begin position="217"/>
        <end position="253"/>
    </location>
</feature>
<dbReference type="AlphaFoldDB" id="A0A9K3KNM0"/>
<dbReference type="EMBL" id="JAGRRH010000021">
    <property type="protein sequence ID" value="KAG7347060.1"/>
    <property type="molecule type" value="Genomic_DNA"/>
</dbReference>
<feature type="region of interest" description="Disordered" evidence="1">
    <location>
        <begin position="719"/>
        <end position="825"/>
    </location>
</feature>
<feature type="region of interest" description="Disordered" evidence="1">
    <location>
        <begin position="516"/>
        <end position="587"/>
    </location>
</feature>
<feature type="compositionally biased region" description="Low complexity" evidence="1">
    <location>
        <begin position="254"/>
        <end position="265"/>
    </location>
</feature>
<sequence length="825" mass="88952">MHPMRISDNLSAATTTNGCAAGLPGEVPRDLFIRRDSEVEPQEAEDCDSCASSGNPLAHGEGTQRSVTRGCNTNRQSSEYVNGKGQFLHHLHPHSITGTSKEVMKAINDGAASYISHKQTPGSSTSKIVDQALHVVKSKGTSGRYCEHTPRRNEGDASQSSHASCNTTNHSVSTNTTAASSTTASSDNNTVSPDIAPQPEPNFIAPSLRKIAKKRRKEPDRDGMERSSFHHTKSSKEYLRKAQEALKQQKELYDSSVQSSSDPVSEPMHSPRSNFRMLNQIDAAIAQTNIASAPFSTSQSCNKVVRTSKTEDNSVATNSYGYEDPETASTPTNTNPYGYEDPDETAAKILPAARRVGPARRRGSVTKYSLQAAQAAQKATERIMRLQGLNWKAVTENSTNNYDTPDRSATPPRRLSHLRHAMESTLPPVSSSHQSQVEQSILPVPIRRRSIPLDSSDDEPYPDKSKNHVADNSHIPEARMEISDPYGYESTAIEREDASSGNQLGYEDPDAVLATSAQEASSSNPYGYDDNDTVPRQPIRRHPRARRRGSITKFSLDAAQTVKTLESELSGPSDDAKSAHSSKGSGDFIVALKPPAVGRPAGFGPKNRRRIGVLPTGAELDQDSTGGVFQLRQNHSSSSDHASPLRSAPRRTGSARSASSRHLARFSAPGRSDSYLSHGSVASWEDDADSLAPDMESLCSIHDRGDLGMDFAPVPPVSGLSPITPGFTPSNRQQSLSRTCSGKSDSDPSKKLQERQRSFSDRNNAAIITFPTDGDFPILPFAPSGGDSRSSARMPAPPVRRAPSHSASGNSATFLSDQSPTSVST</sequence>
<comment type="caution">
    <text evidence="2">The sequence shown here is derived from an EMBL/GenBank/DDBJ whole genome shotgun (WGS) entry which is preliminary data.</text>
</comment>
<feature type="region of interest" description="Disordered" evidence="1">
    <location>
        <begin position="38"/>
        <end position="71"/>
    </location>
</feature>
<feature type="compositionally biased region" description="Polar residues" evidence="1">
    <location>
        <begin position="307"/>
        <end position="320"/>
    </location>
</feature>
<feature type="compositionally biased region" description="Polar residues" evidence="1">
    <location>
        <begin position="805"/>
        <end position="825"/>
    </location>
</feature>
<feature type="compositionally biased region" description="Basic and acidic residues" evidence="1">
    <location>
        <begin position="744"/>
        <end position="760"/>
    </location>
</feature>
<feature type="compositionally biased region" description="Acidic residues" evidence="1">
    <location>
        <begin position="39"/>
        <end position="48"/>
    </location>
</feature>
<name>A0A9K3KNM0_9STRA</name>
<feature type="compositionally biased region" description="Polar residues" evidence="1">
    <location>
        <begin position="516"/>
        <end position="525"/>
    </location>
</feature>
<proteinExistence type="predicted"/>